<organism evidence="2 3">
    <name type="scientific">Eiseniibacteriota bacterium</name>
    <dbReference type="NCBI Taxonomy" id="2212470"/>
    <lineage>
        <taxon>Bacteria</taxon>
        <taxon>Candidatus Eiseniibacteriota</taxon>
    </lineage>
</organism>
<dbReference type="InterPro" id="IPR001932">
    <property type="entry name" value="PPM-type_phosphatase-like_dom"/>
</dbReference>
<dbReference type="SUPFAM" id="SSF81606">
    <property type="entry name" value="PP2C-like"/>
    <property type="match status" value="1"/>
</dbReference>
<dbReference type="AlphaFoldDB" id="A0A538UCU4"/>
<dbReference type="PANTHER" id="PTHR35801">
    <property type="entry name" value="PHOSPHOSERINE PHOSPHATASE RSBX"/>
    <property type="match status" value="1"/>
</dbReference>
<sequence length="204" mass="21336">MPVDVVALLWACASRPLDPEHGMGDGGLVLMRPEGTFLAVVDGIGHGGPAEAAARAALELLRQLAGPDLSGTLIRCHDALKATRGATMGLAWVNRVTATLSWLGVGNVSGVLHPNGSKRRASAPYMPQFGGVVGRRLRPLEPSTVPIEPGDTIVLATDGLRRAVLGDAPPARWSESAFAERLVETHANGQDDAYVLVARVAEDA</sequence>
<evidence type="ECO:0000313" key="2">
    <source>
        <dbReference type="EMBL" id="TMQ73728.1"/>
    </source>
</evidence>
<feature type="domain" description="PPM-type phosphatase" evidence="1">
    <location>
        <begin position="14"/>
        <end position="200"/>
    </location>
</feature>
<dbReference type="Gene3D" id="3.60.40.10">
    <property type="entry name" value="PPM-type phosphatase domain"/>
    <property type="match status" value="1"/>
</dbReference>
<accession>A0A538UCU4</accession>
<dbReference type="InterPro" id="IPR039248">
    <property type="entry name" value="Ptase_RsbX"/>
</dbReference>
<gene>
    <name evidence="2" type="ORF">E6K81_03260</name>
</gene>
<dbReference type="Proteomes" id="UP000319771">
    <property type="component" value="Unassembled WGS sequence"/>
</dbReference>
<proteinExistence type="predicted"/>
<name>A0A538UCU4_UNCEI</name>
<dbReference type="InterPro" id="IPR036457">
    <property type="entry name" value="PPM-type-like_dom_sf"/>
</dbReference>
<evidence type="ECO:0000313" key="3">
    <source>
        <dbReference type="Proteomes" id="UP000319771"/>
    </source>
</evidence>
<reference evidence="2 3" key="1">
    <citation type="journal article" date="2019" name="Nat. Microbiol.">
        <title>Mediterranean grassland soil C-N compound turnover is dependent on rainfall and depth, and is mediated by genomically divergent microorganisms.</title>
        <authorList>
            <person name="Diamond S."/>
            <person name="Andeer P.F."/>
            <person name="Li Z."/>
            <person name="Crits-Christoph A."/>
            <person name="Burstein D."/>
            <person name="Anantharaman K."/>
            <person name="Lane K.R."/>
            <person name="Thomas B.C."/>
            <person name="Pan C."/>
            <person name="Northen T.R."/>
            <person name="Banfield J.F."/>
        </authorList>
    </citation>
    <scope>NUCLEOTIDE SEQUENCE [LARGE SCALE GENOMIC DNA]</scope>
    <source>
        <strain evidence="2">WS_11</strain>
    </source>
</reference>
<protein>
    <submittedName>
        <fullName evidence="2">Stage II sporulation protein M</fullName>
    </submittedName>
</protein>
<dbReference type="EMBL" id="VBPB01000047">
    <property type="protein sequence ID" value="TMQ73728.1"/>
    <property type="molecule type" value="Genomic_DNA"/>
</dbReference>
<evidence type="ECO:0000259" key="1">
    <source>
        <dbReference type="SMART" id="SM00331"/>
    </source>
</evidence>
<dbReference type="SMART" id="SM00331">
    <property type="entry name" value="PP2C_SIG"/>
    <property type="match status" value="1"/>
</dbReference>
<comment type="caution">
    <text evidence="2">The sequence shown here is derived from an EMBL/GenBank/DDBJ whole genome shotgun (WGS) entry which is preliminary data.</text>
</comment>
<dbReference type="PANTHER" id="PTHR35801:SF1">
    <property type="entry name" value="PHOSPHOSERINE PHOSPHATASE RSBX"/>
    <property type="match status" value="1"/>
</dbReference>
<dbReference type="Pfam" id="PF07228">
    <property type="entry name" value="SpoIIE"/>
    <property type="match status" value="1"/>
</dbReference>